<dbReference type="InterPro" id="IPR029058">
    <property type="entry name" value="AB_hydrolase_fold"/>
</dbReference>
<organism evidence="4 5">
    <name type="scientific">Amycolatopsis pigmentata</name>
    <dbReference type="NCBI Taxonomy" id="450801"/>
    <lineage>
        <taxon>Bacteria</taxon>
        <taxon>Bacillati</taxon>
        <taxon>Actinomycetota</taxon>
        <taxon>Actinomycetes</taxon>
        <taxon>Pseudonocardiales</taxon>
        <taxon>Pseudonocardiaceae</taxon>
        <taxon>Amycolatopsis</taxon>
    </lineage>
</organism>
<dbReference type="SUPFAM" id="SSF53474">
    <property type="entry name" value="alpha/beta-Hydrolases"/>
    <property type="match status" value="1"/>
</dbReference>
<evidence type="ECO:0000313" key="5">
    <source>
        <dbReference type="Proteomes" id="UP001597417"/>
    </source>
</evidence>
<evidence type="ECO:0000259" key="3">
    <source>
        <dbReference type="SMART" id="SM00824"/>
    </source>
</evidence>
<protein>
    <submittedName>
        <fullName evidence="4">Thioesterase II family protein</fullName>
    </submittedName>
</protein>
<dbReference type="InterPro" id="IPR020802">
    <property type="entry name" value="TesA-like"/>
</dbReference>
<evidence type="ECO:0000256" key="2">
    <source>
        <dbReference type="ARBA" id="ARBA00022801"/>
    </source>
</evidence>
<evidence type="ECO:0000313" key="4">
    <source>
        <dbReference type="EMBL" id="MFD2416320.1"/>
    </source>
</evidence>
<comment type="similarity">
    <text evidence="1">Belongs to the thioesterase family.</text>
</comment>
<dbReference type="EMBL" id="JBHUKR010000006">
    <property type="protein sequence ID" value="MFD2416320.1"/>
    <property type="molecule type" value="Genomic_DNA"/>
</dbReference>
<keyword evidence="2" id="KW-0378">Hydrolase</keyword>
<dbReference type="PANTHER" id="PTHR11487">
    <property type="entry name" value="THIOESTERASE"/>
    <property type="match status" value="1"/>
</dbReference>
<accession>A0ABW5FQB1</accession>
<dbReference type="Proteomes" id="UP001597417">
    <property type="component" value="Unassembled WGS sequence"/>
</dbReference>
<feature type="domain" description="Thioesterase TesA-like" evidence="3">
    <location>
        <begin position="28"/>
        <end position="249"/>
    </location>
</feature>
<sequence>MGEQRIMTNRKLWLRQFRPAPTAGVRLVCFPHAGGSASYFLPMVTALAPDVDVIAVQYPGRQDRHREPLVDNIVELATTVAGLLDDEDGRPTALFGHSMGALVAFEVARLLEKRGPRPAALFVSGRSAPSVHNRRSTHLLPDADLIADVKRLSGTDSRIWETPDMVEMVLPVIRNDYRAVNTYTYVPGPDVSCDIMALIGDEDTMVTPDKADQWGAHTTGSFTRHIYPGGHFYLDTHFPAVSRRIAEYLTKAAG</sequence>
<dbReference type="Gene3D" id="3.40.50.1820">
    <property type="entry name" value="alpha/beta hydrolase"/>
    <property type="match status" value="1"/>
</dbReference>
<reference evidence="5" key="1">
    <citation type="journal article" date="2019" name="Int. J. Syst. Evol. Microbiol.">
        <title>The Global Catalogue of Microorganisms (GCM) 10K type strain sequencing project: providing services to taxonomists for standard genome sequencing and annotation.</title>
        <authorList>
            <consortium name="The Broad Institute Genomics Platform"/>
            <consortium name="The Broad Institute Genome Sequencing Center for Infectious Disease"/>
            <person name="Wu L."/>
            <person name="Ma J."/>
        </authorList>
    </citation>
    <scope>NUCLEOTIDE SEQUENCE [LARGE SCALE GENOMIC DNA]</scope>
    <source>
        <strain evidence="5">CGMCC 4.7645</strain>
    </source>
</reference>
<comment type="caution">
    <text evidence="4">The sequence shown here is derived from an EMBL/GenBank/DDBJ whole genome shotgun (WGS) entry which is preliminary data.</text>
</comment>
<gene>
    <name evidence="4" type="ORF">ACFSXZ_08255</name>
</gene>
<dbReference type="InterPro" id="IPR001031">
    <property type="entry name" value="Thioesterase"/>
</dbReference>
<dbReference type="Pfam" id="PF00975">
    <property type="entry name" value="Thioesterase"/>
    <property type="match status" value="1"/>
</dbReference>
<evidence type="ECO:0000256" key="1">
    <source>
        <dbReference type="ARBA" id="ARBA00007169"/>
    </source>
</evidence>
<keyword evidence="5" id="KW-1185">Reference proteome</keyword>
<dbReference type="InterPro" id="IPR012223">
    <property type="entry name" value="TEII"/>
</dbReference>
<dbReference type="PANTHER" id="PTHR11487:SF0">
    <property type="entry name" value="S-ACYL FATTY ACID SYNTHASE THIOESTERASE, MEDIUM CHAIN"/>
    <property type="match status" value="1"/>
</dbReference>
<dbReference type="SMART" id="SM00824">
    <property type="entry name" value="PKS_TE"/>
    <property type="match status" value="1"/>
</dbReference>
<proteinExistence type="inferred from homology"/>
<dbReference type="RefSeq" id="WP_378263005.1">
    <property type="nucleotide sequence ID" value="NZ_JBHUKR010000006.1"/>
</dbReference>
<name>A0ABW5FQB1_9PSEU</name>